<dbReference type="Proteomes" id="UP000481153">
    <property type="component" value="Unassembled WGS sequence"/>
</dbReference>
<dbReference type="SMART" id="SM00119">
    <property type="entry name" value="HECTc"/>
    <property type="match status" value="1"/>
</dbReference>
<protein>
    <recommendedName>
        <fullName evidence="3">HECT-type E3 ubiquitin transferase</fullName>
        <ecNumber evidence="3">2.3.2.26</ecNumber>
    </recommendedName>
</protein>
<dbReference type="PROSITE" id="PS50237">
    <property type="entry name" value="HECT"/>
    <property type="match status" value="1"/>
</dbReference>
<feature type="active site" description="Glycyl thioester intermediate" evidence="6">
    <location>
        <position position="455"/>
    </location>
</feature>
<comment type="caution">
    <text evidence="9">The sequence shown here is derived from an EMBL/GenBank/DDBJ whole genome shotgun (WGS) entry which is preliminary data.</text>
</comment>
<evidence type="ECO:0000256" key="5">
    <source>
        <dbReference type="ARBA" id="ARBA00022786"/>
    </source>
</evidence>
<dbReference type="GO" id="GO:0016567">
    <property type="term" value="P:protein ubiquitination"/>
    <property type="evidence" value="ECO:0007669"/>
    <property type="project" value="TreeGrafter"/>
</dbReference>
<dbReference type="GO" id="GO:0061630">
    <property type="term" value="F:ubiquitin protein ligase activity"/>
    <property type="evidence" value="ECO:0007669"/>
    <property type="project" value="UniProtKB-EC"/>
</dbReference>
<dbReference type="EC" id="2.3.2.26" evidence="3"/>
<accession>A0A6G0WMF8</accession>
<dbReference type="Gene3D" id="3.30.2410.10">
    <property type="entry name" value="Hect, E3 ligase catalytic domain"/>
    <property type="match status" value="1"/>
</dbReference>
<dbReference type="GO" id="GO:0006511">
    <property type="term" value="P:ubiquitin-dependent protein catabolic process"/>
    <property type="evidence" value="ECO:0007669"/>
    <property type="project" value="TreeGrafter"/>
</dbReference>
<dbReference type="InterPro" id="IPR050409">
    <property type="entry name" value="E3_ubiq-protein_ligase"/>
</dbReference>
<organism evidence="9 10">
    <name type="scientific">Aphanomyces euteiches</name>
    <dbReference type="NCBI Taxonomy" id="100861"/>
    <lineage>
        <taxon>Eukaryota</taxon>
        <taxon>Sar</taxon>
        <taxon>Stramenopiles</taxon>
        <taxon>Oomycota</taxon>
        <taxon>Saprolegniomycetes</taxon>
        <taxon>Saprolegniales</taxon>
        <taxon>Verrucalvaceae</taxon>
        <taxon>Aphanomyces</taxon>
    </lineage>
</organism>
<dbReference type="PANTHER" id="PTHR11254:SF440">
    <property type="entry name" value="E3 UBIQUITIN-PROTEIN LIGASE NEDD-4"/>
    <property type="match status" value="1"/>
</dbReference>
<dbReference type="InterPro" id="IPR000569">
    <property type="entry name" value="HECT_dom"/>
</dbReference>
<dbReference type="AlphaFoldDB" id="A0A6G0WMF8"/>
<keyword evidence="10" id="KW-1185">Reference proteome</keyword>
<comment type="pathway">
    <text evidence="2">Protein modification; protein ubiquitination.</text>
</comment>
<evidence type="ECO:0000313" key="9">
    <source>
        <dbReference type="EMBL" id="KAF0728521.1"/>
    </source>
</evidence>
<reference evidence="9 10" key="1">
    <citation type="submission" date="2019-07" db="EMBL/GenBank/DDBJ databases">
        <title>Genomics analysis of Aphanomyces spp. identifies a new class of oomycete effector associated with host adaptation.</title>
        <authorList>
            <person name="Gaulin E."/>
        </authorList>
    </citation>
    <scope>NUCLEOTIDE SEQUENCE [LARGE SCALE GENOMIC DNA]</scope>
    <source>
        <strain evidence="9 10">ATCC 201684</strain>
    </source>
</reference>
<evidence type="ECO:0000256" key="2">
    <source>
        <dbReference type="ARBA" id="ARBA00004906"/>
    </source>
</evidence>
<feature type="region of interest" description="Disordered" evidence="7">
    <location>
        <begin position="59"/>
        <end position="78"/>
    </location>
</feature>
<dbReference type="Pfam" id="PF00632">
    <property type="entry name" value="HECT"/>
    <property type="match status" value="1"/>
</dbReference>
<proteinExistence type="predicted"/>
<keyword evidence="5 6" id="KW-0833">Ubl conjugation pathway</keyword>
<dbReference type="SUPFAM" id="SSF56204">
    <property type="entry name" value="Hect, E3 ligase catalytic domain"/>
    <property type="match status" value="1"/>
</dbReference>
<name>A0A6G0WMF8_9STRA</name>
<evidence type="ECO:0000259" key="8">
    <source>
        <dbReference type="PROSITE" id="PS50237"/>
    </source>
</evidence>
<comment type="catalytic activity">
    <reaction evidence="1">
        <text>S-ubiquitinyl-[E2 ubiquitin-conjugating enzyme]-L-cysteine + [acceptor protein]-L-lysine = [E2 ubiquitin-conjugating enzyme]-L-cysteine + N(6)-ubiquitinyl-[acceptor protein]-L-lysine.</text>
        <dbReference type="EC" id="2.3.2.26"/>
    </reaction>
</comment>
<sequence length="618" mass="70693">MATPSREKVAKDVIVHNCKNPRSKSVNRLIKEKQRENGWDTSLQDSGESFGKMRDTMRVSTRHRDTNTNRASHEPLNVDGDILPKVRKAKIRPRKSPPNGKLDPLPLTQPLIKGERKSDALRKKAVELIEYREGVIRQLVTFIECFPLKTSSQHSPSSSRVTCKFEGERTHPQLTSHMKPNDIQMVLKQLSAELQIAGIRCVESIVAWMLSLAKKTEKPPVFIWKKENYFVRMYSDLDGLAGMLQCRSIQVPPEFTNSNPLLIESNQRLGKRFDVHSVELLDNSLYQSWKKLNAMDNFEAFLQMEELPLNMSVDEYIEHVVQEKWDNLSWQLSSIREGFSRLLPLAELQECMIMDYNFQSLVCGPVPREDFNIRDIFLVSMDEEFTQCQYLHNAVWNILDNLSPSDKRRFVKFVTGVDKLPVPGTEILRIELPYTVISASERAKQLLVLPQAHTCDNVLELPNYWTALCEKFRDSSPTYDMLVQIVKEKLMYAIENGNNYGLDVVSSIAANDGGLRSHQHDVNFPKSPRGAPCNFSNEEINDNNILDSSSTNQLDDIPSIDLACANNVEAEDADSLIKMSIQENNTYQVANSRRRIISALSRDEAEDDEYSFDDFEQL</sequence>
<evidence type="ECO:0000256" key="7">
    <source>
        <dbReference type="SAM" id="MobiDB-lite"/>
    </source>
</evidence>
<gene>
    <name evidence="9" type="ORF">Ae201684_013705</name>
</gene>
<dbReference type="InterPro" id="IPR035983">
    <property type="entry name" value="Hect_E3_ubiquitin_ligase"/>
</dbReference>
<keyword evidence="4" id="KW-0808">Transferase</keyword>
<evidence type="ECO:0000313" key="10">
    <source>
        <dbReference type="Proteomes" id="UP000481153"/>
    </source>
</evidence>
<feature type="domain" description="HECT" evidence="8">
    <location>
        <begin position="331"/>
        <end position="464"/>
    </location>
</feature>
<evidence type="ECO:0000256" key="4">
    <source>
        <dbReference type="ARBA" id="ARBA00022679"/>
    </source>
</evidence>
<dbReference type="PANTHER" id="PTHR11254">
    <property type="entry name" value="HECT DOMAIN UBIQUITIN-PROTEIN LIGASE"/>
    <property type="match status" value="1"/>
</dbReference>
<dbReference type="VEuPathDB" id="FungiDB:AeMF1_010031"/>
<feature type="compositionally biased region" description="Basic and acidic residues" evidence="7">
    <location>
        <begin position="59"/>
        <end position="73"/>
    </location>
</feature>
<evidence type="ECO:0000256" key="6">
    <source>
        <dbReference type="PROSITE-ProRule" id="PRU00104"/>
    </source>
</evidence>
<evidence type="ECO:0000256" key="1">
    <source>
        <dbReference type="ARBA" id="ARBA00000885"/>
    </source>
</evidence>
<evidence type="ECO:0000256" key="3">
    <source>
        <dbReference type="ARBA" id="ARBA00012485"/>
    </source>
</evidence>
<dbReference type="GO" id="GO:0005737">
    <property type="term" value="C:cytoplasm"/>
    <property type="evidence" value="ECO:0007669"/>
    <property type="project" value="TreeGrafter"/>
</dbReference>
<dbReference type="EMBL" id="VJMJ01000176">
    <property type="protein sequence ID" value="KAF0728521.1"/>
    <property type="molecule type" value="Genomic_DNA"/>
</dbReference>